<dbReference type="Proteomes" id="UP001162734">
    <property type="component" value="Chromosome"/>
</dbReference>
<evidence type="ECO:0000256" key="2">
    <source>
        <dbReference type="SAM" id="MobiDB-lite"/>
    </source>
</evidence>
<name>A0ABM7XDZ1_9BACT</name>
<dbReference type="RefSeq" id="WP_248342489.1">
    <property type="nucleotide sequence ID" value="NZ_AP025592.1"/>
</dbReference>
<keyword evidence="1" id="KW-0051">Antiviral defense</keyword>
<organism evidence="3 4">
    <name type="scientific">Anaeromyxobacter paludicola</name>
    <dbReference type="NCBI Taxonomy" id="2918171"/>
    <lineage>
        <taxon>Bacteria</taxon>
        <taxon>Pseudomonadati</taxon>
        <taxon>Myxococcota</taxon>
        <taxon>Myxococcia</taxon>
        <taxon>Myxococcales</taxon>
        <taxon>Cystobacterineae</taxon>
        <taxon>Anaeromyxobacteraceae</taxon>
        <taxon>Anaeromyxobacter</taxon>
    </lineage>
</organism>
<sequence>MPSFLCFRLHGPLASWGEIAVGERRPSAPHPSRSAVLGILAAALGVRRDDSDAWGSLDAGIGFASRTEAPGQLLVDFHTAQGPGEKLLRADEREARKRKAPWHRPATRKEELAFARADLDTLLSSRQYRLDALWTVALWAKEGAALPWSIDAMRDALRRPTFVPYLGRKSCPLDVPLEPQVVEAPDPVTAIASAGFGTDELLAMVIAGGRGSATVQWEGAWPGLAPEQTVRRRDRVLSRSRWQFTEREEHQKAWSAAPEKGNHVPEQG</sequence>
<reference evidence="4" key="1">
    <citation type="journal article" date="2022" name="Int. J. Syst. Evol. Microbiol.">
        <title>Anaeromyxobacter oryzae sp. nov., Anaeromyxobacter diazotrophicus sp. nov. and Anaeromyxobacter paludicola sp. nov., isolated from paddy soils.</title>
        <authorList>
            <person name="Itoh H."/>
            <person name="Xu Z."/>
            <person name="Mise K."/>
            <person name="Masuda Y."/>
            <person name="Ushijima N."/>
            <person name="Hayakawa C."/>
            <person name="Shiratori Y."/>
            <person name="Senoo K."/>
        </authorList>
    </citation>
    <scope>NUCLEOTIDE SEQUENCE [LARGE SCALE GENOMIC DNA]</scope>
    <source>
        <strain evidence="4">Red630</strain>
    </source>
</reference>
<dbReference type="Pfam" id="PF09704">
    <property type="entry name" value="Cas_Cas5d"/>
    <property type="match status" value="1"/>
</dbReference>
<dbReference type="InterPro" id="IPR013422">
    <property type="entry name" value="CRISPR-assoc_prot_Cas5_N"/>
</dbReference>
<evidence type="ECO:0000313" key="4">
    <source>
        <dbReference type="Proteomes" id="UP001162734"/>
    </source>
</evidence>
<dbReference type="NCBIfam" id="TIGR01868">
    <property type="entry name" value="casD_Cas5e"/>
    <property type="match status" value="1"/>
</dbReference>
<evidence type="ECO:0000313" key="3">
    <source>
        <dbReference type="EMBL" id="BDG10094.1"/>
    </source>
</evidence>
<feature type="region of interest" description="Disordered" evidence="2">
    <location>
        <begin position="245"/>
        <end position="268"/>
    </location>
</feature>
<dbReference type="Gene3D" id="3.30.70.2660">
    <property type="match status" value="1"/>
</dbReference>
<accession>A0ABM7XDZ1</accession>
<evidence type="ECO:0000256" key="1">
    <source>
        <dbReference type="ARBA" id="ARBA00023118"/>
    </source>
</evidence>
<dbReference type="EMBL" id="AP025592">
    <property type="protein sequence ID" value="BDG10094.1"/>
    <property type="molecule type" value="Genomic_DNA"/>
</dbReference>
<dbReference type="InterPro" id="IPR021124">
    <property type="entry name" value="CRISPR-assoc_prot_Cas5"/>
</dbReference>
<gene>
    <name evidence="3" type="ORF">AMPC_32070</name>
</gene>
<dbReference type="CDD" id="cd09693">
    <property type="entry name" value="Cas5_I"/>
    <property type="match status" value="1"/>
</dbReference>
<proteinExistence type="predicted"/>
<protein>
    <submittedName>
        <fullName evidence="3">Type I-E CRISPR-associated protein Cas5/CasD</fullName>
    </submittedName>
</protein>
<keyword evidence="4" id="KW-1185">Reference proteome</keyword>
<dbReference type="NCBIfam" id="TIGR02593">
    <property type="entry name" value="CRISPR_cas5"/>
    <property type="match status" value="1"/>
</dbReference>
<dbReference type="InterPro" id="IPR010147">
    <property type="entry name" value="CRISPR-assoc_prot_CasD"/>
</dbReference>